<gene>
    <name evidence="2" type="ORF">COU89_01160</name>
</gene>
<comment type="caution">
    <text evidence="2">The sequence shown here is derived from an EMBL/GenBank/DDBJ whole genome shotgun (WGS) entry which is preliminary data.</text>
</comment>
<proteinExistence type="predicted"/>
<feature type="transmembrane region" description="Helical" evidence="1">
    <location>
        <begin position="196"/>
        <end position="219"/>
    </location>
</feature>
<dbReference type="PANTHER" id="PTHR38454:SF1">
    <property type="entry name" value="INTEGRAL MEMBRANE PROTEIN"/>
    <property type="match status" value="1"/>
</dbReference>
<name>A0A2M8KVA5_9BACT</name>
<dbReference type="EMBL" id="PFEE01000025">
    <property type="protein sequence ID" value="PJE63839.1"/>
    <property type="molecule type" value="Genomic_DNA"/>
</dbReference>
<evidence type="ECO:0000313" key="2">
    <source>
        <dbReference type="EMBL" id="PJE63839.1"/>
    </source>
</evidence>
<feature type="transmembrane region" description="Helical" evidence="1">
    <location>
        <begin position="12"/>
        <end position="32"/>
    </location>
</feature>
<dbReference type="AlphaFoldDB" id="A0A2M8KVA5"/>
<keyword evidence="1" id="KW-0472">Membrane</keyword>
<reference evidence="3" key="1">
    <citation type="submission" date="2017-09" db="EMBL/GenBank/DDBJ databases">
        <title>Depth-based differentiation of microbial function through sediment-hosted aquifers and enrichment of novel symbionts in the deep terrestrial subsurface.</title>
        <authorList>
            <person name="Probst A.J."/>
            <person name="Ladd B."/>
            <person name="Jarett J.K."/>
            <person name="Geller-Mcgrath D.E."/>
            <person name="Sieber C.M.K."/>
            <person name="Emerson J.B."/>
            <person name="Anantharaman K."/>
            <person name="Thomas B.C."/>
            <person name="Malmstrom R."/>
            <person name="Stieglmeier M."/>
            <person name="Klingl A."/>
            <person name="Woyke T."/>
            <person name="Ryan C.M."/>
            <person name="Banfield J.F."/>
        </authorList>
    </citation>
    <scope>NUCLEOTIDE SEQUENCE [LARGE SCALE GENOMIC DNA]</scope>
</reference>
<evidence type="ECO:0000313" key="3">
    <source>
        <dbReference type="Proteomes" id="UP000231569"/>
    </source>
</evidence>
<feature type="transmembrane region" description="Helical" evidence="1">
    <location>
        <begin position="135"/>
        <end position="151"/>
    </location>
</feature>
<feature type="transmembrane region" description="Helical" evidence="1">
    <location>
        <begin position="308"/>
        <end position="325"/>
    </location>
</feature>
<feature type="transmembrane region" description="Helical" evidence="1">
    <location>
        <begin position="332"/>
        <end position="350"/>
    </location>
</feature>
<keyword evidence="1" id="KW-0812">Transmembrane</keyword>
<organism evidence="2 3">
    <name type="scientific">Candidatus Roizmanbacteria bacterium CG10_big_fil_rev_8_21_14_0_10_45_7</name>
    <dbReference type="NCBI Taxonomy" id="1974854"/>
    <lineage>
        <taxon>Bacteria</taxon>
        <taxon>Candidatus Roizmaniibacteriota</taxon>
    </lineage>
</organism>
<accession>A0A2M8KVA5</accession>
<feature type="transmembrane region" description="Helical" evidence="1">
    <location>
        <begin position="228"/>
        <end position="248"/>
    </location>
</feature>
<feature type="transmembrane region" description="Helical" evidence="1">
    <location>
        <begin position="370"/>
        <end position="389"/>
    </location>
</feature>
<keyword evidence="1" id="KW-1133">Transmembrane helix</keyword>
<dbReference type="PANTHER" id="PTHR38454">
    <property type="entry name" value="INTEGRAL MEMBRANE PROTEIN-RELATED"/>
    <property type="match status" value="1"/>
</dbReference>
<evidence type="ECO:0008006" key="4">
    <source>
        <dbReference type="Google" id="ProtNLM"/>
    </source>
</evidence>
<feature type="transmembrane region" description="Helical" evidence="1">
    <location>
        <begin position="683"/>
        <end position="704"/>
    </location>
</feature>
<dbReference type="Proteomes" id="UP000231569">
    <property type="component" value="Unassembled WGS sequence"/>
</dbReference>
<evidence type="ECO:0000256" key="1">
    <source>
        <dbReference type="SAM" id="Phobius"/>
    </source>
</evidence>
<protein>
    <recommendedName>
        <fullName evidence="4">Membrane protein 6-pyruvoyl-tetrahydropterin synthase-related domain-containing protein</fullName>
    </recommendedName>
</protein>
<feature type="transmembrane region" description="Helical" evidence="1">
    <location>
        <begin position="109"/>
        <end position="129"/>
    </location>
</feature>
<sequence>MYHMIHKFVASHIRLNILLWILAFLFFIRLFVPEIRIFYIPDYAISDLFNVNYALKDYLSQTLKANSLPFISPLESHGYPLLAESQIGALNLLNLLLYRFLPPALAFNLTYPVSLGILGTGMYLLTGLFSRRKDIAFFCAVTYMFSGIVLYEMVHQGIFQAIALIPIITYFLFVGIRNNSTKYMVLAGFMAAQQFLFGHFFVSMAQQLLVLVCFLYLLFKKKRDVQRLIIPFFWYGLVFILISLPQLVQSAIFTLESSRQGAITRGMFPPELILSLFTPFPFGSMLTNPHVADQFGAYNASPWEANLFMGYGALLIAFTVVVSYARKRIAVALPPLLVALLIVFFVFMLGDVPILKSLTRIGAFNSVRSIYRMGIFVMFILSLLFGIFTEKIQISKQIIFIAIVLQIAGAFYHFYNYFPVISVQTVYQTPLIQSYLDSNDSIVGVGFGRMYKQKLINQGYERVNEYLPLNNALEPHTQLIHGVSRCDGFYYSLYNPTRLQFFISNIYVDSTLGMQKKIDRRIESFLQLMGCTVVAAPYPLTYNKPYVVRQNLYLYTVPHVPPEFLLTRNVELVLYEQDLLRKLGNGQYNPSTIYLFSPLSISPSTKKGDKTLTIVSNTAQVIRFSTQSTTDQFLYARRLLYPGWHAYLDTNREIPIHRANILYMGVNVPRGKHSIDFIYQPPYWTISVVGSIAGYIMVLLFAVFSRTPSSNKKIVSDLLNK</sequence>
<feature type="transmembrane region" description="Helical" evidence="1">
    <location>
        <begin position="398"/>
        <end position="415"/>
    </location>
</feature>
<dbReference type="InterPro" id="IPR018580">
    <property type="entry name" value="Uncharacterised_YfhO"/>
</dbReference>
<feature type="transmembrane region" description="Helical" evidence="1">
    <location>
        <begin position="158"/>
        <end position="176"/>
    </location>
</feature>